<proteinExistence type="predicted"/>
<feature type="region of interest" description="Disordered" evidence="1">
    <location>
        <begin position="362"/>
        <end position="440"/>
    </location>
</feature>
<comment type="caution">
    <text evidence="3">The sequence shown here is derived from an EMBL/GenBank/DDBJ whole genome shotgun (WGS) entry which is preliminary data.</text>
</comment>
<keyword evidence="2 3" id="KW-0812">Transmembrane</keyword>
<organism evidence="3 4">
    <name type="scientific">Zalerion maritima</name>
    <dbReference type="NCBI Taxonomy" id="339359"/>
    <lineage>
        <taxon>Eukaryota</taxon>
        <taxon>Fungi</taxon>
        <taxon>Dikarya</taxon>
        <taxon>Ascomycota</taxon>
        <taxon>Pezizomycotina</taxon>
        <taxon>Sordariomycetes</taxon>
        <taxon>Lulworthiomycetidae</taxon>
        <taxon>Lulworthiales</taxon>
        <taxon>Lulworthiaceae</taxon>
        <taxon>Zalerion</taxon>
    </lineage>
</organism>
<dbReference type="PANTHER" id="PTHR16861:SF4">
    <property type="entry name" value="SH3 DOMAIN PROTEIN (AFU_ORTHOLOGUE AFUA_1G13610)"/>
    <property type="match status" value="1"/>
</dbReference>
<dbReference type="Proteomes" id="UP001201980">
    <property type="component" value="Unassembled WGS sequence"/>
</dbReference>
<feature type="compositionally biased region" description="Low complexity" evidence="1">
    <location>
        <begin position="390"/>
        <end position="421"/>
    </location>
</feature>
<evidence type="ECO:0000256" key="2">
    <source>
        <dbReference type="SAM" id="Phobius"/>
    </source>
</evidence>
<sequence length="561" mass="59665">MPFSTATCSYWGSVYSTDFTSSTLTSFTSTVFYTELATVFTPCGIPIQLSHTKEDASCLPPDYSDVLYAHDFYSPGICPDGYTIGCYPWTTYMEFSDAYYTMMTYYDGWIRDPEETAAFCVPNYFQYAGNTLTTSLSVLAIEVRWKQSDIDQNILETHPLSPGVFLSTSATTTAPNSSSPTADATDDSTGATCTGSASDCDEPSGGGLSAGAKAGIGVGVVVAVVVVALIFWLIKRKRREHHIEEASREQPFHSGVGTGPQIVGEAAVGGDEDHTKLPIMVQNTPTPPNRMQYDPYAQAQTHGGSAGDTVLSGAAVGQRWNTTSPPPAAMRPPMGNMHDRQRSSTSRVPEMEAVTPTAVFAELSGSAPGGGGVTGNPIQPDEATWASGNVAVPPAGQQQVQMGQVAGQGDSSSTTAVSSNSPVGQAADSHQGISSTHTPEAVGWGALGAAMSPTEATHAWNPPQLQPPGQQRYSRHSTHSQQEGQVYGAPDAAQYQHQPQSQEVAGAVTPRSGDEGGLGDLMKRQSELQARRNQLLELQRIDEEELRLREQIHSLQGTSSR</sequence>
<evidence type="ECO:0000313" key="4">
    <source>
        <dbReference type="Proteomes" id="UP001201980"/>
    </source>
</evidence>
<dbReference type="AlphaFoldDB" id="A0AAD5RMD6"/>
<keyword evidence="2" id="KW-0472">Membrane</keyword>
<protein>
    <submittedName>
        <fullName evidence="3">Transmembrane alpha-helix domain-containing</fullName>
    </submittedName>
</protein>
<evidence type="ECO:0000256" key="1">
    <source>
        <dbReference type="SAM" id="MobiDB-lite"/>
    </source>
</evidence>
<evidence type="ECO:0000313" key="3">
    <source>
        <dbReference type="EMBL" id="KAJ2898662.1"/>
    </source>
</evidence>
<dbReference type="EMBL" id="JAKWBI020000221">
    <property type="protein sequence ID" value="KAJ2898662.1"/>
    <property type="molecule type" value="Genomic_DNA"/>
</dbReference>
<feature type="compositionally biased region" description="Low complexity" evidence="1">
    <location>
        <begin position="169"/>
        <end position="196"/>
    </location>
</feature>
<name>A0AAD5RMD6_9PEZI</name>
<accession>A0AAD5RMD6</accession>
<feature type="region of interest" description="Disordered" evidence="1">
    <location>
        <begin position="456"/>
        <end position="526"/>
    </location>
</feature>
<gene>
    <name evidence="3" type="ORF">MKZ38_003775</name>
</gene>
<reference evidence="3" key="1">
    <citation type="submission" date="2022-07" db="EMBL/GenBank/DDBJ databases">
        <title>Draft genome sequence of Zalerion maritima ATCC 34329, a (micro)plastics degrading marine fungus.</title>
        <authorList>
            <person name="Paco A."/>
            <person name="Goncalves M.F.M."/>
            <person name="Rocha-Santos T.A.P."/>
            <person name="Alves A."/>
        </authorList>
    </citation>
    <scope>NUCLEOTIDE SEQUENCE</scope>
    <source>
        <strain evidence="3">ATCC 34329</strain>
    </source>
</reference>
<keyword evidence="2" id="KW-1133">Transmembrane helix</keyword>
<feature type="region of interest" description="Disordered" evidence="1">
    <location>
        <begin position="169"/>
        <end position="206"/>
    </location>
</feature>
<dbReference type="PANTHER" id="PTHR16861">
    <property type="entry name" value="GLYCOPROTEIN 38"/>
    <property type="match status" value="1"/>
</dbReference>
<keyword evidence="4" id="KW-1185">Reference proteome</keyword>
<feature type="transmembrane region" description="Helical" evidence="2">
    <location>
        <begin position="214"/>
        <end position="234"/>
    </location>
</feature>